<dbReference type="PANTHER" id="PTHR43581:SF4">
    <property type="entry name" value="ATP_GTP PHOSPHATASE"/>
    <property type="match status" value="1"/>
</dbReference>
<name>A0ABZ2J7H7_9CHLR</name>
<evidence type="ECO:0000259" key="1">
    <source>
        <dbReference type="Pfam" id="PF13304"/>
    </source>
</evidence>
<protein>
    <submittedName>
        <fullName evidence="2">AAA family ATPase</fullName>
    </submittedName>
</protein>
<dbReference type="CDD" id="cd00267">
    <property type="entry name" value="ABC_ATPase"/>
    <property type="match status" value="1"/>
</dbReference>
<accession>A0ABZ2J7H7</accession>
<dbReference type="SUPFAM" id="SSF52540">
    <property type="entry name" value="P-loop containing nucleoside triphosphate hydrolases"/>
    <property type="match status" value="1"/>
</dbReference>
<dbReference type="InterPro" id="IPR003959">
    <property type="entry name" value="ATPase_AAA_core"/>
</dbReference>
<dbReference type="PANTHER" id="PTHR43581">
    <property type="entry name" value="ATP/GTP PHOSPHATASE"/>
    <property type="match status" value="1"/>
</dbReference>
<proteinExistence type="predicted"/>
<dbReference type="InterPro" id="IPR027417">
    <property type="entry name" value="P-loop_NTPase"/>
</dbReference>
<dbReference type="InterPro" id="IPR051396">
    <property type="entry name" value="Bact_Antivir_Def_Nuclease"/>
</dbReference>
<dbReference type="Proteomes" id="UP001375370">
    <property type="component" value="Chromosome"/>
</dbReference>
<sequence length="456" mass="51177">MQNKLIHTNPITITGIYVERLFGKYTYRIPEHKNIGLFTNLIILYGENGTGKTKLLSILYHILSPARAGGHRSYIAKIPFGLFRVDLSNGMSVSAERTTSKIIGDFTWSISKGKKVLASASLQADSRGSIPKELPPDIEEDHSKVVEILETLGINLVFLADNREIQGTSPITETIDFHGDKLVLERPFTLFERDLLFRSTQRDKADSVPLLEAINQLTTWIRDRVVEASNRGDTNASTIYTDLIKTIASIKRNEIDVTDVQVADLRNTLLSLSEINKQYSDLGLLPQMNLETVAETIKSVDNQAAKNALYSVTKPYIDGITARFKALEEIKDIINIFLRNINGFYKDKLIQYNYSTGISIKTNEGQALDQAVLSSGEKQLLLLFCHAVAVTNTSRIFVIDEPEISLNVTWQRKLVRALLECTSKSQFQLILATHSIELLTQHSDHVAELNNLMIKQ</sequence>
<dbReference type="Pfam" id="PF13304">
    <property type="entry name" value="AAA_21"/>
    <property type="match status" value="1"/>
</dbReference>
<evidence type="ECO:0000313" key="2">
    <source>
        <dbReference type="EMBL" id="WWX25532.1"/>
    </source>
</evidence>
<dbReference type="EMBL" id="CP146612">
    <property type="protein sequence ID" value="WWX25532.1"/>
    <property type="molecule type" value="Genomic_DNA"/>
</dbReference>
<dbReference type="Gene3D" id="3.40.50.300">
    <property type="entry name" value="P-loop containing nucleotide triphosphate hydrolases"/>
    <property type="match status" value="1"/>
</dbReference>
<gene>
    <name evidence="2" type="ORF">V8247_00750</name>
</gene>
<keyword evidence="3" id="KW-1185">Reference proteome</keyword>
<feature type="domain" description="ATPase AAA-type core" evidence="1">
    <location>
        <begin position="330"/>
        <end position="439"/>
    </location>
</feature>
<dbReference type="RefSeq" id="WP_338737778.1">
    <property type="nucleotide sequence ID" value="NZ_CP146612.1"/>
</dbReference>
<organism evidence="2 3">
    <name type="scientific">Candidatus Dehalogenimonas loeffleri</name>
    <dbReference type="NCBI Taxonomy" id="3127115"/>
    <lineage>
        <taxon>Bacteria</taxon>
        <taxon>Bacillati</taxon>
        <taxon>Chloroflexota</taxon>
        <taxon>Dehalococcoidia</taxon>
        <taxon>Dehalococcoidales</taxon>
        <taxon>Dehalococcoidaceae</taxon>
        <taxon>Dehalogenimonas</taxon>
    </lineage>
</organism>
<reference evidence="2 3" key="1">
    <citation type="submission" date="2024-03" db="EMBL/GenBank/DDBJ databases">
        <title>A Dehalogenimonas Isolated from Estuarine Sediments Dihaloeliminates Chlorinated Alkanes.</title>
        <authorList>
            <person name="Yang Y."/>
            <person name="Wang H."/>
        </authorList>
    </citation>
    <scope>NUCLEOTIDE SEQUENCE [LARGE SCALE GENOMIC DNA]</scope>
    <source>
        <strain evidence="2 3">W</strain>
    </source>
</reference>
<evidence type="ECO:0000313" key="3">
    <source>
        <dbReference type="Proteomes" id="UP001375370"/>
    </source>
</evidence>